<dbReference type="EMBL" id="FPAG01000011">
    <property type="protein sequence ID" value="SFT15741.1"/>
    <property type="molecule type" value="Genomic_DNA"/>
</dbReference>
<evidence type="ECO:0000313" key="2">
    <source>
        <dbReference type="EMBL" id="SFT15741.1"/>
    </source>
</evidence>
<dbReference type="Pfam" id="PF01182">
    <property type="entry name" value="Glucosamine_iso"/>
    <property type="match status" value="1"/>
</dbReference>
<dbReference type="PANTHER" id="PTHR42892">
    <property type="entry name" value="GLUCOSAMINE-6-PHOSPHATE DEAMINASE-LIKE PROTEIN BT_0258-RELATED"/>
    <property type="match status" value="1"/>
</dbReference>
<keyword evidence="2" id="KW-0413">Isomerase</keyword>
<proteinExistence type="predicted"/>
<dbReference type="RefSeq" id="WP_175496599.1">
    <property type="nucleotide sequence ID" value="NZ_FPAG01000011.1"/>
</dbReference>
<dbReference type="SUPFAM" id="SSF100950">
    <property type="entry name" value="NagB/RpiA/CoA transferase-like"/>
    <property type="match status" value="1"/>
</dbReference>
<reference evidence="2 3" key="1">
    <citation type="submission" date="2016-10" db="EMBL/GenBank/DDBJ databases">
        <authorList>
            <person name="de Groot N.N."/>
        </authorList>
    </citation>
    <scope>NUCLEOTIDE SEQUENCE [LARGE SCALE GENOMIC DNA]</scope>
    <source>
        <strain evidence="2 3">CGMCC 1.6114</strain>
    </source>
</reference>
<organism evidence="2 3">
    <name type="scientific">Zhouia amylolytica</name>
    <dbReference type="NCBI Taxonomy" id="376730"/>
    <lineage>
        <taxon>Bacteria</taxon>
        <taxon>Pseudomonadati</taxon>
        <taxon>Bacteroidota</taxon>
        <taxon>Flavobacteriia</taxon>
        <taxon>Flavobacteriales</taxon>
        <taxon>Flavobacteriaceae</taxon>
        <taxon>Zhouia</taxon>
    </lineage>
</organism>
<name>A0A1I6VQ80_9FLAO</name>
<evidence type="ECO:0000259" key="1">
    <source>
        <dbReference type="Pfam" id="PF01182"/>
    </source>
</evidence>
<dbReference type="Gene3D" id="3.40.50.1360">
    <property type="match status" value="1"/>
</dbReference>
<feature type="non-terminal residue" evidence="2">
    <location>
        <position position="135"/>
    </location>
</feature>
<gene>
    <name evidence="2" type="ORF">SAMN04487906_3281</name>
</gene>
<dbReference type="AlphaFoldDB" id="A0A1I6VQ80"/>
<sequence length="135" mass="15640">MIAEEQLRNLKDISYQEAGIYENTRFEKIHNVVFDDSNIASAIVAAEIAALIRKKQEENTPCVLGLATGSSPIKVYEELVRLHKEEGLSFENVVTFNLDEYYPMTKQNVQSYHYFMHEYLFNHVDIKPENVNIPQ</sequence>
<evidence type="ECO:0000313" key="3">
    <source>
        <dbReference type="Proteomes" id="UP000183209"/>
    </source>
</evidence>
<dbReference type="InterPro" id="IPR037171">
    <property type="entry name" value="NagB/RpiA_transferase-like"/>
</dbReference>
<protein>
    <submittedName>
        <fullName evidence="2">Glucosamine-6-phosphate isomerases/6-phosphogluconolactonase</fullName>
    </submittedName>
</protein>
<feature type="domain" description="Glucosamine/galactosamine-6-phosphate isomerase" evidence="1">
    <location>
        <begin position="41"/>
        <end position="131"/>
    </location>
</feature>
<dbReference type="Proteomes" id="UP000183209">
    <property type="component" value="Unassembled WGS sequence"/>
</dbReference>
<dbReference type="InterPro" id="IPR052960">
    <property type="entry name" value="GlcN6P_deaminase-like"/>
</dbReference>
<dbReference type="GO" id="GO:0016853">
    <property type="term" value="F:isomerase activity"/>
    <property type="evidence" value="ECO:0007669"/>
    <property type="project" value="UniProtKB-KW"/>
</dbReference>
<dbReference type="PANTHER" id="PTHR42892:SF1">
    <property type="entry name" value="GLUCOSAMINE-6-PHOSPHATE ISOMERASE"/>
    <property type="match status" value="1"/>
</dbReference>
<dbReference type="GO" id="GO:0005975">
    <property type="term" value="P:carbohydrate metabolic process"/>
    <property type="evidence" value="ECO:0007669"/>
    <property type="project" value="InterPro"/>
</dbReference>
<dbReference type="InterPro" id="IPR006148">
    <property type="entry name" value="Glc/Gal-6P_isomerase"/>
</dbReference>
<accession>A0A1I6VQ80</accession>